<dbReference type="InterPro" id="IPR029044">
    <property type="entry name" value="Nucleotide-diphossugar_trans"/>
</dbReference>
<dbReference type="CDD" id="cd04186">
    <property type="entry name" value="GT_2_like_c"/>
    <property type="match status" value="1"/>
</dbReference>
<feature type="domain" description="Glycosyltransferase 2-like" evidence="1">
    <location>
        <begin position="4"/>
        <end position="108"/>
    </location>
</feature>
<proteinExistence type="predicted"/>
<dbReference type="PANTHER" id="PTHR43179">
    <property type="entry name" value="RHAMNOSYLTRANSFERASE WBBL"/>
    <property type="match status" value="1"/>
</dbReference>
<dbReference type="Gene3D" id="3.90.550.10">
    <property type="entry name" value="Spore Coat Polysaccharide Biosynthesis Protein SpsA, Chain A"/>
    <property type="match status" value="1"/>
</dbReference>
<reference evidence="2 3" key="1">
    <citation type="submission" date="2019-02" db="EMBL/GenBank/DDBJ databases">
        <title>Pedobacter kyonggii whole genome sequence analysis.</title>
        <authorList>
            <person name="Dahal R.H."/>
        </authorList>
    </citation>
    <scope>NUCLEOTIDE SEQUENCE [LARGE SCALE GENOMIC DNA]</scope>
    <source>
        <strain evidence="2 3">K-4-11-1</strain>
    </source>
</reference>
<comment type="caution">
    <text evidence="2">The sequence shown here is derived from an EMBL/GenBank/DDBJ whole genome shotgun (WGS) entry which is preliminary data.</text>
</comment>
<dbReference type="InterPro" id="IPR001173">
    <property type="entry name" value="Glyco_trans_2-like"/>
</dbReference>
<accession>A0A4Q9HES3</accession>
<gene>
    <name evidence="2" type="ORF">EYS08_08210</name>
</gene>
<dbReference type="OrthoDB" id="9771846at2"/>
<organism evidence="2 3">
    <name type="scientific">Pedobacter kyonggii</name>
    <dbReference type="NCBI Taxonomy" id="1926871"/>
    <lineage>
        <taxon>Bacteria</taxon>
        <taxon>Pseudomonadati</taxon>
        <taxon>Bacteroidota</taxon>
        <taxon>Sphingobacteriia</taxon>
        <taxon>Sphingobacteriales</taxon>
        <taxon>Sphingobacteriaceae</taxon>
        <taxon>Pedobacter</taxon>
    </lineage>
</organism>
<dbReference type="GO" id="GO:0016740">
    <property type="term" value="F:transferase activity"/>
    <property type="evidence" value="ECO:0007669"/>
    <property type="project" value="UniProtKB-KW"/>
</dbReference>
<evidence type="ECO:0000313" key="2">
    <source>
        <dbReference type="EMBL" id="TBO43315.1"/>
    </source>
</evidence>
<dbReference type="PANTHER" id="PTHR43179:SF7">
    <property type="entry name" value="RHAMNOSYLTRANSFERASE WBBL"/>
    <property type="match status" value="1"/>
</dbReference>
<keyword evidence="3" id="KW-1185">Reference proteome</keyword>
<dbReference type="Proteomes" id="UP000291819">
    <property type="component" value="Unassembled WGS sequence"/>
</dbReference>
<evidence type="ECO:0000313" key="3">
    <source>
        <dbReference type="Proteomes" id="UP000291819"/>
    </source>
</evidence>
<dbReference type="RefSeq" id="WP_131029559.1">
    <property type="nucleotide sequence ID" value="NZ_SIXF01000005.1"/>
</dbReference>
<dbReference type="SUPFAM" id="SSF53448">
    <property type="entry name" value="Nucleotide-diphospho-sugar transferases"/>
    <property type="match status" value="1"/>
</dbReference>
<evidence type="ECO:0000259" key="1">
    <source>
        <dbReference type="Pfam" id="PF00535"/>
    </source>
</evidence>
<name>A0A4Q9HES3_9SPHI</name>
<keyword evidence="2" id="KW-0808">Transferase</keyword>
<dbReference type="Pfam" id="PF00535">
    <property type="entry name" value="Glycos_transf_2"/>
    <property type="match status" value="1"/>
</dbReference>
<dbReference type="AlphaFoldDB" id="A0A4Q9HES3"/>
<dbReference type="EMBL" id="SIXF01000005">
    <property type="protein sequence ID" value="TBO43315.1"/>
    <property type="molecule type" value="Genomic_DNA"/>
</dbReference>
<sequence>MDLSFIIINYNTTALTLACLDSIYLHTKKNKFEVIVIDNASPDASINKLKILYPETILIICENNIGFGRANNLAIERATGKYIFLLNSDTLLISDAAAVFFNYMEDVKNLQVACCGGALIGADGCDMVSYGNFPSFREAFSSLGFLKFYKNYYSKYLSSGVLNYSERIRSVDYLCGADMFLRKSVLKEIGVFDPEFFLYFEEVELSLRMRKAKYLSVILPDVKIIHYESASFEGGTLNLNKIQHMAISRRVYFRKSHGKLASNIINKIYGVQALIFLLVKNNSAYLKIAGILFKS</sequence>
<protein>
    <submittedName>
        <fullName evidence="2">Glycosyltransferase family 2 protein</fullName>
    </submittedName>
</protein>